<keyword evidence="1" id="KW-0732">Signal</keyword>
<evidence type="ECO:0008006" key="4">
    <source>
        <dbReference type="Google" id="ProtNLM"/>
    </source>
</evidence>
<sequence length="106" mass="11433">MDSLRFTTVAVALLLLSFLHSPTEAEGGVCTEIQGSCLETSSCTRLCLESKGGKMVKSECRPPEHRLSSNASPCGLFLIASSAYILQWSFTGERETGNPLLRSFSS</sequence>
<dbReference type="Proteomes" id="UP000266723">
    <property type="component" value="Unassembled WGS sequence"/>
</dbReference>
<proteinExistence type="predicted"/>
<accession>A0ABQ7BJ39</accession>
<feature type="signal peptide" evidence="1">
    <location>
        <begin position="1"/>
        <end position="25"/>
    </location>
</feature>
<keyword evidence="3" id="KW-1185">Reference proteome</keyword>
<name>A0ABQ7BJ39_BRACR</name>
<gene>
    <name evidence="2" type="ORF">DY000_02037803</name>
</gene>
<evidence type="ECO:0000313" key="3">
    <source>
        <dbReference type="Proteomes" id="UP000266723"/>
    </source>
</evidence>
<protein>
    <recommendedName>
        <fullName evidence="4">Defensin-like protein</fullName>
    </recommendedName>
</protein>
<dbReference type="EMBL" id="QGKV02001507">
    <property type="protein sequence ID" value="KAF3532659.1"/>
    <property type="molecule type" value="Genomic_DNA"/>
</dbReference>
<evidence type="ECO:0000313" key="2">
    <source>
        <dbReference type="EMBL" id="KAF3532659.1"/>
    </source>
</evidence>
<organism evidence="2 3">
    <name type="scientific">Brassica cretica</name>
    <name type="common">Mustard</name>
    <dbReference type="NCBI Taxonomy" id="69181"/>
    <lineage>
        <taxon>Eukaryota</taxon>
        <taxon>Viridiplantae</taxon>
        <taxon>Streptophyta</taxon>
        <taxon>Embryophyta</taxon>
        <taxon>Tracheophyta</taxon>
        <taxon>Spermatophyta</taxon>
        <taxon>Magnoliopsida</taxon>
        <taxon>eudicotyledons</taxon>
        <taxon>Gunneridae</taxon>
        <taxon>Pentapetalae</taxon>
        <taxon>rosids</taxon>
        <taxon>malvids</taxon>
        <taxon>Brassicales</taxon>
        <taxon>Brassicaceae</taxon>
        <taxon>Brassiceae</taxon>
        <taxon>Brassica</taxon>
    </lineage>
</organism>
<evidence type="ECO:0000256" key="1">
    <source>
        <dbReference type="SAM" id="SignalP"/>
    </source>
</evidence>
<comment type="caution">
    <text evidence="2">The sequence shown here is derived from an EMBL/GenBank/DDBJ whole genome shotgun (WGS) entry which is preliminary data.</text>
</comment>
<feature type="chain" id="PRO_5046614650" description="Defensin-like protein" evidence="1">
    <location>
        <begin position="26"/>
        <end position="106"/>
    </location>
</feature>
<reference evidence="2 3" key="1">
    <citation type="journal article" date="2020" name="BMC Genomics">
        <title>Intraspecific diversification of the crop wild relative Brassica cretica Lam. using demographic model selection.</title>
        <authorList>
            <person name="Kioukis A."/>
            <person name="Michalopoulou V.A."/>
            <person name="Briers L."/>
            <person name="Pirintsos S."/>
            <person name="Studholme D.J."/>
            <person name="Pavlidis P."/>
            <person name="Sarris P.F."/>
        </authorList>
    </citation>
    <scope>NUCLEOTIDE SEQUENCE [LARGE SCALE GENOMIC DNA]</scope>
    <source>
        <strain evidence="3">cv. PFS-1207/04</strain>
    </source>
</reference>